<dbReference type="AlphaFoldDB" id="A0A091B090"/>
<evidence type="ECO:0000313" key="8">
    <source>
        <dbReference type="EMBL" id="KFN45126.1"/>
    </source>
</evidence>
<keyword evidence="9" id="KW-1185">Reference proteome</keyword>
<gene>
    <name evidence="8" type="ORF">N787_03090</name>
</gene>
<dbReference type="Gene3D" id="2.40.160.50">
    <property type="entry name" value="membrane protein fhac: a member of the omp85/tpsb transporter family"/>
    <property type="match status" value="1"/>
</dbReference>
<dbReference type="PANTHER" id="PTHR14226:SF29">
    <property type="entry name" value="NEUROPATHY TARGET ESTERASE SWS"/>
    <property type="match status" value="1"/>
</dbReference>
<dbReference type="Pfam" id="PF01734">
    <property type="entry name" value="Patatin"/>
    <property type="match status" value="1"/>
</dbReference>
<evidence type="ECO:0000313" key="9">
    <source>
        <dbReference type="Proteomes" id="UP000029393"/>
    </source>
</evidence>
<dbReference type="GO" id="GO:0016787">
    <property type="term" value="F:hydrolase activity"/>
    <property type="evidence" value="ECO:0007669"/>
    <property type="project" value="UniProtKB-UniRule"/>
</dbReference>
<evidence type="ECO:0000256" key="3">
    <source>
        <dbReference type="ARBA" id="ARBA00022963"/>
    </source>
</evidence>
<organism evidence="8 9">
    <name type="scientific">Arenimonas metalli CF5-1</name>
    <dbReference type="NCBI Taxonomy" id="1384056"/>
    <lineage>
        <taxon>Bacteria</taxon>
        <taxon>Pseudomonadati</taxon>
        <taxon>Pseudomonadota</taxon>
        <taxon>Gammaproteobacteria</taxon>
        <taxon>Lysobacterales</taxon>
        <taxon>Lysobacteraceae</taxon>
        <taxon>Arenimonas</taxon>
    </lineage>
</organism>
<reference evidence="8 9" key="1">
    <citation type="submission" date="2013-09" db="EMBL/GenBank/DDBJ databases">
        <title>Genome sequencing of Arenimonas metalli.</title>
        <authorList>
            <person name="Chen F."/>
            <person name="Wang G."/>
        </authorList>
    </citation>
    <scope>NUCLEOTIDE SEQUENCE [LARGE SCALE GENOMIC DNA]</scope>
    <source>
        <strain evidence="8 9">CF5-1</strain>
    </source>
</reference>
<keyword evidence="5" id="KW-0472">Membrane</keyword>
<dbReference type="InterPro" id="IPR002641">
    <property type="entry name" value="PNPLA_dom"/>
</dbReference>
<dbReference type="SUPFAM" id="SSF52151">
    <property type="entry name" value="FabD/lysophospholipase-like"/>
    <property type="match status" value="1"/>
</dbReference>
<evidence type="ECO:0000259" key="7">
    <source>
        <dbReference type="PROSITE" id="PS51635"/>
    </source>
</evidence>
<dbReference type="EMBL" id="AVCK01000033">
    <property type="protein sequence ID" value="KFN45126.1"/>
    <property type="molecule type" value="Genomic_DNA"/>
</dbReference>
<proteinExistence type="predicted"/>
<dbReference type="eggNOG" id="COG1752">
    <property type="taxonomic scope" value="Bacteria"/>
</dbReference>
<dbReference type="Gene3D" id="3.40.1090.10">
    <property type="entry name" value="Cytosolic phospholipase A2 catalytic domain"/>
    <property type="match status" value="2"/>
</dbReference>
<dbReference type="PROSITE" id="PS51635">
    <property type="entry name" value="PNPLA"/>
    <property type="match status" value="1"/>
</dbReference>
<feature type="domain" description="PNPLA" evidence="7">
    <location>
        <begin position="19"/>
        <end position="211"/>
    </location>
</feature>
<dbReference type="CDD" id="cd07205">
    <property type="entry name" value="Pat_PNPLA6_PNPLA7_NTE1_like"/>
    <property type="match status" value="1"/>
</dbReference>
<sequence>MATSCGLRAEGDTRPRIGLVLGGGGARGFAHVAVLKELERQRIPVDCIAGTSMGAIVGGLYASGMSAVELEKQMRAMDWGSMFVDRLERPQRSFRRKRDDDLALVAGKPGIGNEGLKIAPGVLSGERALLLLEELTQPVATRDDFDALPIPFRAVATDLNSGQAVVLGSGNLALAMRASMSIPGIFKPVVVDGKVLVDGGLANQVPVDVVRAMGADVVIAVDVSTPLSRLDEGASLFSIVDQISGFMTVGSARAQTTTLGPRDLLVRPPLGAEVSTSDFAKIELAMELGERGIEELRPRLAALALPADTYDAAMASRDKPSREAPVVDFVRLDNRTRYADAFLLARLDIAPGQPLDTTRLQENLQRIYGLDTMDLVTYDLIEEDGRTGVVVRVVPHSYGPNYLETGLSLYSDFSGDFFVNLRAGVLRAPVNESGGEVRGLLQLGDEPGLLMDWYQPLGANSDYFTLLQLSGESPKFTLFNEDGERLANFRAPNWGGEVGLGREFGNFGAATLSVRRRYGTAKPELFDPLFDELDYDLGEAEFTLTFDRIDSTYLPRAGTYAVFSQVASRESLGADGDFDQSNFDVIHARAIGKHSGFAGLRYHVSSSDLIPIQSQFRLGGLTRFAGYRPNERLADNYALVYGGYTYELGRVLSRPAVLGGTLEYGRTWATGADLDGAEGELHGSVYFGFDSWLGPLQLGYGLRQGGEGIFLLELGRPR</sequence>
<dbReference type="InterPro" id="IPR050301">
    <property type="entry name" value="NTE"/>
</dbReference>
<feature type="short sequence motif" description="DGA/G" evidence="6">
    <location>
        <begin position="198"/>
        <end position="200"/>
    </location>
</feature>
<feature type="short sequence motif" description="GXSXG" evidence="6">
    <location>
        <begin position="50"/>
        <end position="54"/>
    </location>
</feature>
<dbReference type="eggNOG" id="COG0729">
    <property type="taxonomic scope" value="Bacteria"/>
</dbReference>
<dbReference type="Pfam" id="PF01103">
    <property type="entry name" value="Omp85"/>
    <property type="match status" value="1"/>
</dbReference>
<protein>
    <recommendedName>
        <fullName evidence="7">PNPLA domain-containing protein</fullName>
    </recommendedName>
</protein>
<evidence type="ECO:0000256" key="1">
    <source>
        <dbReference type="ARBA" id="ARBA00004370"/>
    </source>
</evidence>
<dbReference type="Proteomes" id="UP000029393">
    <property type="component" value="Unassembled WGS sequence"/>
</dbReference>
<evidence type="ECO:0000256" key="2">
    <source>
        <dbReference type="ARBA" id="ARBA00022801"/>
    </source>
</evidence>
<evidence type="ECO:0000256" key="6">
    <source>
        <dbReference type="PROSITE-ProRule" id="PRU01161"/>
    </source>
</evidence>
<dbReference type="PATRIC" id="fig|1384056.3.peg.2019"/>
<dbReference type="PANTHER" id="PTHR14226">
    <property type="entry name" value="NEUROPATHY TARGET ESTERASE/SWISS CHEESE D.MELANOGASTER"/>
    <property type="match status" value="1"/>
</dbReference>
<evidence type="ECO:0000256" key="5">
    <source>
        <dbReference type="ARBA" id="ARBA00023136"/>
    </source>
</evidence>
<keyword evidence="3 6" id="KW-0442">Lipid degradation</keyword>
<dbReference type="InterPro" id="IPR000184">
    <property type="entry name" value="Bac_surfAg_D15"/>
</dbReference>
<dbReference type="GO" id="GO:0016042">
    <property type="term" value="P:lipid catabolic process"/>
    <property type="evidence" value="ECO:0007669"/>
    <property type="project" value="UniProtKB-UniRule"/>
</dbReference>
<dbReference type="GO" id="GO:0019867">
    <property type="term" value="C:outer membrane"/>
    <property type="evidence" value="ECO:0007669"/>
    <property type="project" value="InterPro"/>
</dbReference>
<evidence type="ECO:0000256" key="4">
    <source>
        <dbReference type="ARBA" id="ARBA00023098"/>
    </source>
</evidence>
<feature type="active site" description="Proton acceptor" evidence="6">
    <location>
        <position position="198"/>
    </location>
</feature>
<dbReference type="STRING" id="1384056.N787_03090"/>
<name>A0A091B090_9GAMM</name>
<accession>A0A091B090</accession>
<comment type="subcellular location">
    <subcellularLocation>
        <location evidence="1">Membrane</location>
    </subcellularLocation>
</comment>
<feature type="active site" description="Nucleophile" evidence="6">
    <location>
        <position position="52"/>
    </location>
</feature>
<feature type="short sequence motif" description="GXGXXG" evidence="6">
    <location>
        <begin position="23"/>
        <end position="28"/>
    </location>
</feature>
<dbReference type="InterPro" id="IPR016035">
    <property type="entry name" value="Acyl_Trfase/lysoPLipase"/>
</dbReference>
<comment type="caution">
    <text evidence="8">The sequence shown here is derived from an EMBL/GenBank/DDBJ whole genome shotgun (WGS) entry which is preliminary data.</text>
</comment>
<dbReference type="Gene3D" id="3.10.20.310">
    <property type="entry name" value="membrane protein fhac"/>
    <property type="match status" value="1"/>
</dbReference>
<keyword evidence="4 6" id="KW-0443">Lipid metabolism</keyword>
<keyword evidence="2 6" id="KW-0378">Hydrolase</keyword>